<evidence type="ECO:0000256" key="1">
    <source>
        <dbReference type="SAM" id="Phobius"/>
    </source>
</evidence>
<dbReference type="EMBL" id="JACHHX010000019">
    <property type="protein sequence ID" value="MBB5016440.1"/>
    <property type="molecule type" value="Genomic_DNA"/>
</dbReference>
<dbReference type="AlphaFoldDB" id="A0A7W8DFJ4"/>
<keyword evidence="1" id="KW-0812">Transmembrane</keyword>
<keyword evidence="1" id="KW-0472">Membrane</keyword>
<evidence type="ECO:0000313" key="2">
    <source>
        <dbReference type="EMBL" id="MBB5016440.1"/>
    </source>
</evidence>
<evidence type="ECO:0000313" key="3">
    <source>
        <dbReference type="Proteomes" id="UP000519004"/>
    </source>
</evidence>
<keyword evidence="3" id="KW-1185">Reference proteome</keyword>
<protein>
    <submittedName>
        <fullName evidence="2">Uncharacterized protein</fullName>
    </submittedName>
</protein>
<feature type="transmembrane region" description="Helical" evidence="1">
    <location>
        <begin position="20"/>
        <end position="51"/>
    </location>
</feature>
<keyword evidence="1" id="KW-1133">Transmembrane helix</keyword>
<comment type="caution">
    <text evidence="2">The sequence shown here is derived from an EMBL/GenBank/DDBJ whole genome shotgun (WGS) entry which is preliminary data.</text>
</comment>
<sequence length="116" mass="12092">MAGGDGTLVMGVLARLGGVLIGLFSVFGALFVGVVTPAMLAGACALVAAVLPARPRRGATAMLGLALLGLAFQLGDVAVYYLRYAIPGNYYAWPLAALDFGVLWMLAAYAARMRRR</sequence>
<reference evidence="2 3" key="1">
    <citation type="submission" date="2020-08" db="EMBL/GenBank/DDBJ databases">
        <title>Genomic Encyclopedia of Type Strains, Phase IV (KMG-IV): sequencing the most valuable type-strain genomes for metagenomic binning, comparative biology and taxonomic classification.</title>
        <authorList>
            <person name="Goeker M."/>
        </authorList>
    </citation>
    <scope>NUCLEOTIDE SEQUENCE [LARGE SCALE GENOMIC DNA]</scope>
    <source>
        <strain evidence="2 3">DSM 25897</strain>
    </source>
</reference>
<proteinExistence type="predicted"/>
<organism evidence="2 3">
    <name type="scientific">Rehaibacterium terrae</name>
    <dbReference type="NCBI Taxonomy" id="1341696"/>
    <lineage>
        <taxon>Bacteria</taxon>
        <taxon>Pseudomonadati</taxon>
        <taxon>Pseudomonadota</taxon>
        <taxon>Gammaproteobacteria</taxon>
        <taxon>Lysobacterales</taxon>
        <taxon>Lysobacteraceae</taxon>
        <taxon>Rehaibacterium</taxon>
    </lineage>
</organism>
<dbReference type="Proteomes" id="UP000519004">
    <property type="component" value="Unassembled WGS sequence"/>
</dbReference>
<feature type="transmembrane region" description="Helical" evidence="1">
    <location>
        <begin position="63"/>
        <end position="84"/>
    </location>
</feature>
<dbReference type="RefSeq" id="WP_183949103.1">
    <property type="nucleotide sequence ID" value="NZ_JACHHX010000019.1"/>
</dbReference>
<feature type="transmembrane region" description="Helical" evidence="1">
    <location>
        <begin position="90"/>
        <end position="111"/>
    </location>
</feature>
<gene>
    <name evidence="2" type="ORF">HNQ58_002355</name>
</gene>
<name>A0A7W8DFJ4_9GAMM</name>
<accession>A0A7W8DFJ4</accession>